<name>A0ABD1TNZ4_9LAMI</name>
<organism evidence="1 2">
    <name type="scientific">Forsythia ovata</name>
    <dbReference type="NCBI Taxonomy" id="205694"/>
    <lineage>
        <taxon>Eukaryota</taxon>
        <taxon>Viridiplantae</taxon>
        <taxon>Streptophyta</taxon>
        <taxon>Embryophyta</taxon>
        <taxon>Tracheophyta</taxon>
        <taxon>Spermatophyta</taxon>
        <taxon>Magnoliopsida</taxon>
        <taxon>eudicotyledons</taxon>
        <taxon>Gunneridae</taxon>
        <taxon>Pentapetalae</taxon>
        <taxon>asterids</taxon>
        <taxon>lamiids</taxon>
        <taxon>Lamiales</taxon>
        <taxon>Oleaceae</taxon>
        <taxon>Forsythieae</taxon>
        <taxon>Forsythia</taxon>
    </lineage>
</organism>
<accession>A0ABD1TNZ4</accession>
<sequence>MYTSWSHVLNCELYKVLAMKIDGLHSKVVGAKNIEDLRTENNVLYLELVIFKDARAKAEYKVTKAEMLQQLSFKAQKQAELKLNVCEDMAHAKHKELTKALGELSKANELLAKLGASGYSYPKGSAET</sequence>
<protein>
    <submittedName>
        <fullName evidence="1">Uncharacterized protein</fullName>
    </submittedName>
</protein>
<dbReference type="AlphaFoldDB" id="A0ABD1TNZ4"/>
<dbReference type="Proteomes" id="UP001604277">
    <property type="component" value="Unassembled WGS sequence"/>
</dbReference>
<evidence type="ECO:0000313" key="1">
    <source>
        <dbReference type="EMBL" id="KAL2514454.1"/>
    </source>
</evidence>
<evidence type="ECO:0000313" key="2">
    <source>
        <dbReference type="Proteomes" id="UP001604277"/>
    </source>
</evidence>
<proteinExistence type="predicted"/>
<comment type="caution">
    <text evidence="1">The sequence shown here is derived from an EMBL/GenBank/DDBJ whole genome shotgun (WGS) entry which is preliminary data.</text>
</comment>
<reference evidence="2" key="1">
    <citation type="submission" date="2024-07" db="EMBL/GenBank/DDBJ databases">
        <title>Two chromosome-level genome assemblies of Korean endemic species Abeliophyllum distichum and Forsythia ovata (Oleaceae).</title>
        <authorList>
            <person name="Jang H."/>
        </authorList>
    </citation>
    <scope>NUCLEOTIDE SEQUENCE [LARGE SCALE GENOMIC DNA]</scope>
</reference>
<dbReference type="EMBL" id="JBFOLJ010000008">
    <property type="protein sequence ID" value="KAL2514454.1"/>
    <property type="molecule type" value="Genomic_DNA"/>
</dbReference>
<gene>
    <name evidence="1" type="ORF">Fot_28425</name>
</gene>
<keyword evidence="2" id="KW-1185">Reference proteome</keyword>